<dbReference type="InterPro" id="IPR000305">
    <property type="entry name" value="GIY-YIG_endonuc"/>
</dbReference>
<dbReference type="GO" id="GO:0006289">
    <property type="term" value="P:nucleotide-excision repair"/>
    <property type="evidence" value="ECO:0007669"/>
    <property type="project" value="UniProtKB-UniRule"/>
</dbReference>
<dbReference type="Pfam" id="PF14520">
    <property type="entry name" value="HHH_5"/>
    <property type="match status" value="1"/>
</dbReference>
<evidence type="ECO:0000259" key="11">
    <source>
        <dbReference type="PROSITE" id="PS50165"/>
    </source>
</evidence>
<feature type="domain" description="UvrC family homology region profile" evidence="11">
    <location>
        <begin position="254"/>
        <end position="491"/>
    </location>
</feature>
<keyword evidence="8" id="KW-0175">Coiled coil</keyword>
<dbReference type="InterPro" id="IPR004791">
    <property type="entry name" value="UvrC"/>
</dbReference>
<organism evidence="12 13">
    <name type="scientific">Candidatus Alectryocaccomicrobium excrementavium</name>
    <dbReference type="NCBI Taxonomy" id="2840668"/>
    <lineage>
        <taxon>Bacteria</taxon>
        <taxon>Bacillati</taxon>
        <taxon>Bacillota</taxon>
        <taxon>Clostridia</taxon>
        <taxon>Candidatus Alectryocaccomicrobium</taxon>
    </lineage>
</organism>
<keyword evidence="5 7" id="KW-0234">DNA repair</keyword>
<dbReference type="InterPro" id="IPR035901">
    <property type="entry name" value="GIY-YIG_endonuc_sf"/>
</dbReference>
<dbReference type="Gene3D" id="3.30.420.340">
    <property type="entry name" value="UvrC, RNAse H endonuclease domain"/>
    <property type="match status" value="1"/>
</dbReference>
<dbReference type="SUPFAM" id="SSF82771">
    <property type="entry name" value="GIY-YIG endonuclease"/>
    <property type="match status" value="1"/>
</dbReference>
<dbReference type="InterPro" id="IPR038476">
    <property type="entry name" value="UvrC_RNase_H_dom_sf"/>
</dbReference>
<dbReference type="NCBIfam" id="TIGR00194">
    <property type="entry name" value="uvrC"/>
    <property type="match status" value="1"/>
</dbReference>
<comment type="function">
    <text evidence="7">The UvrABC repair system catalyzes the recognition and processing of DNA lesions. UvrC both incises the 5' and 3' sides of the lesion. The N-terminal half is responsible for the 3' incision and the C-terminal half is responsible for the 5' incision.</text>
</comment>
<comment type="caution">
    <text evidence="12">The sequence shown here is derived from an EMBL/GenBank/DDBJ whole genome shotgun (WGS) entry which is preliminary data.</text>
</comment>
<keyword evidence="3 7" id="KW-0228">DNA excision</keyword>
<feature type="domain" description="UVR" evidence="9">
    <location>
        <begin position="203"/>
        <end position="238"/>
    </location>
</feature>
<dbReference type="FunFam" id="3.40.1440.10:FF:000001">
    <property type="entry name" value="UvrABC system protein C"/>
    <property type="match status" value="1"/>
</dbReference>
<dbReference type="SMART" id="SM00465">
    <property type="entry name" value="GIYc"/>
    <property type="match status" value="1"/>
</dbReference>
<keyword evidence="2 7" id="KW-0227">DNA damage</keyword>
<dbReference type="Pfam" id="PF08459">
    <property type="entry name" value="UvrC_RNaseH_dom"/>
    <property type="match status" value="1"/>
</dbReference>
<accession>A0A9D1FY43</accession>
<dbReference type="SUPFAM" id="SSF47781">
    <property type="entry name" value="RuvA domain 2-like"/>
    <property type="match status" value="1"/>
</dbReference>
<dbReference type="Pfam" id="PF22920">
    <property type="entry name" value="UvrC_RNaseH"/>
    <property type="match status" value="1"/>
</dbReference>
<dbReference type="PANTHER" id="PTHR30562:SF1">
    <property type="entry name" value="UVRABC SYSTEM PROTEIN C"/>
    <property type="match status" value="1"/>
</dbReference>
<reference evidence="12" key="1">
    <citation type="submission" date="2020-10" db="EMBL/GenBank/DDBJ databases">
        <authorList>
            <person name="Gilroy R."/>
        </authorList>
    </citation>
    <scope>NUCLEOTIDE SEQUENCE</scope>
    <source>
        <strain evidence="12">13766</strain>
    </source>
</reference>
<dbReference type="SMART" id="SM00278">
    <property type="entry name" value="HhH1"/>
    <property type="match status" value="2"/>
</dbReference>
<evidence type="ECO:0000256" key="8">
    <source>
        <dbReference type="SAM" id="Coils"/>
    </source>
</evidence>
<sequence length="612" mass="69392">MNDELKWKIENLPDSPGCYIMKSGGEVIYVGKAKNLKNRVRQYFQSSSNHTQKVRAMVARVDDFELMLVDNEMEAFTLECNLIKRYKPFYNILLKDDKHYPYLRVDLKEPFPRVTIVRRAAHDGAKYFGPYFGANVVRDALDAVRSVFPIRTCSHKLPTEKMLRPCVNYEIGLCRAPCAQRISQEEYRELMDGVVDFLGGKFDLVLGRLKEKMNQASAAWNFERAAVYRDQISAIDQLMQKQKAIVADGGDQDVVAALVDENGALVQVMFVRGGRLIGSERFSLENSAEESVEESLSQFIAQYYDESRVPPRELLINMDLPDRDALEERLGGFRQGRVYILVPQRGEKHRLILLAQKNLLEEAEKRRKRLANSYDRTIGALEELQAALGLPERPRRIEGYDISNTQGAQSVGSMVVMIDGVSAHKEYRHFRIKTVEGPNDFASMREMLSRRLAHGLKEVEESEPNARFADFPDLILIDGGRGQLNAALEAMQESGLDIPMFGLAKRIEEIVLPGEEESILLDRHSNALHLIQRLRDEAHRFGITHHRALRAKQSIASKLESIPSVGPGRRRALLSHFRSVEALRQASVEDIAGVNGISPALAQTIYDYLHKN</sequence>
<dbReference type="InterPro" id="IPR050066">
    <property type="entry name" value="UvrABC_protein_C"/>
</dbReference>
<evidence type="ECO:0000313" key="12">
    <source>
        <dbReference type="EMBL" id="HIS91502.1"/>
    </source>
</evidence>
<evidence type="ECO:0000256" key="3">
    <source>
        <dbReference type="ARBA" id="ARBA00022769"/>
    </source>
</evidence>
<dbReference type="InterPro" id="IPR001943">
    <property type="entry name" value="UVR_dom"/>
</dbReference>
<keyword evidence="6 7" id="KW-0742">SOS response</keyword>
<evidence type="ECO:0000313" key="13">
    <source>
        <dbReference type="Proteomes" id="UP000824140"/>
    </source>
</evidence>
<dbReference type="PROSITE" id="PS50165">
    <property type="entry name" value="UVRC"/>
    <property type="match status" value="1"/>
</dbReference>
<dbReference type="NCBIfam" id="NF001824">
    <property type="entry name" value="PRK00558.1-5"/>
    <property type="match status" value="1"/>
</dbReference>
<dbReference type="EMBL" id="DVJN01000012">
    <property type="protein sequence ID" value="HIS91502.1"/>
    <property type="molecule type" value="Genomic_DNA"/>
</dbReference>
<dbReference type="PROSITE" id="PS50164">
    <property type="entry name" value="GIY_YIG"/>
    <property type="match status" value="1"/>
</dbReference>
<protein>
    <recommendedName>
        <fullName evidence="7">UvrABC system protein C</fullName>
        <shortName evidence="7">Protein UvrC</shortName>
    </recommendedName>
    <alternativeName>
        <fullName evidence="7">Excinuclease ABC subunit C</fullName>
    </alternativeName>
</protein>
<dbReference type="Proteomes" id="UP000824140">
    <property type="component" value="Unassembled WGS sequence"/>
</dbReference>
<dbReference type="GO" id="GO:0003677">
    <property type="term" value="F:DNA binding"/>
    <property type="evidence" value="ECO:0007669"/>
    <property type="project" value="UniProtKB-UniRule"/>
</dbReference>
<evidence type="ECO:0000256" key="2">
    <source>
        <dbReference type="ARBA" id="ARBA00022763"/>
    </source>
</evidence>
<evidence type="ECO:0000256" key="5">
    <source>
        <dbReference type="ARBA" id="ARBA00023204"/>
    </source>
</evidence>
<dbReference type="Gene3D" id="3.40.1440.10">
    <property type="entry name" value="GIY-YIG endonuclease"/>
    <property type="match status" value="1"/>
</dbReference>
<dbReference type="InterPro" id="IPR003583">
    <property type="entry name" value="Hlx-hairpin-Hlx_DNA-bd_motif"/>
</dbReference>
<name>A0A9D1FY43_9FIRM</name>
<dbReference type="InterPro" id="IPR001162">
    <property type="entry name" value="UvrC_RNase_H_dom"/>
</dbReference>
<dbReference type="Gene3D" id="4.10.860.10">
    <property type="entry name" value="UVR domain"/>
    <property type="match status" value="1"/>
</dbReference>
<dbReference type="GO" id="GO:0009380">
    <property type="term" value="C:excinuclease repair complex"/>
    <property type="evidence" value="ECO:0007669"/>
    <property type="project" value="InterPro"/>
</dbReference>
<evidence type="ECO:0000256" key="7">
    <source>
        <dbReference type="HAMAP-Rule" id="MF_00203"/>
    </source>
</evidence>
<dbReference type="InterPro" id="IPR010994">
    <property type="entry name" value="RuvA_2-like"/>
</dbReference>
<dbReference type="InterPro" id="IPR047296">
    <property type="entry name" value="GIY-YIG_UvrC_Cho"/>
</dbReference>
<dbReference type="HAMAP" id="MF_00203">
    <property type="entry name" value="UvrC"/>
    <property type="match status" value="1"/>
</dbReference>
<evidence type="ECO:0000256" key="1">
    <source>
        <dbReference type="ARBA" id="ARBA00022490"/>
    </source>
</evidence>
<evidence type="ECO:0000256" key="6">
    <source>
        <dbReference type="ARBA" id="ARBA00023236"/>
    </source>
</evidence>
<dbReference type="AlphaFoldDB" id="A0A9D1FY43"/>
<evidence type="ECO:0000256" key="4">
    <source>
        <dbReference type="ARBA" id="ARBA00022881"/>
    </source>
</evidence>
<evidence type="ECO:0000259" key="9">
    <source>
        <dbReference type="PROSITE" id="PS50151"/>
    </source>
</evidence>
<evidence type="ECO:0000259" key="10">
    <source>
        <dbReference type="PROSITE" id="PS50164"/>
    </source>
</evidence>
<proteinExistence type="inferred from homology"/>
<dbReference type="CDD" id="cd10434">
    <property type="entry name" value="GIY-YIG_UvrC_Cho"/>
    <property type="match status" value="1"/>
</dbReference>
<comment type="subcellular location">
    <subcellularLocation>
        <location evidence="7">Cytoplasm</location>
    </subcellularLocation>
</comment>
<feature type="coiled-coil region" evidence="8">
    <location>
        <begin position="353"/>
        <end position="380"/>
    </location>
</feature>
<dbReference type="GO" id="GO:0009381">
    <property type="term" value="F:excinuclease ABC activity"/>
    <property type="evidence" value="ECO:0007669"/>
    <property type="project" value="UniProtKB-UniRule"/>
</dbReference>
<dbReference type="GO" id="GO:0005737">
    <property type="term" value="C:cytoplasm"/>
    <property type="evidence" value="ECO:0007669"/>
    <property type="project" value="UniProtKB-SubCell"/>
</dbReference>
<keyword evidence="4 7" id="KW-0267">Excision nuclease</keyword>
<dbReference type="SUPFAM" id="SSF46600">
    <property type="entry name" value="C-terminal UvrC-binding domain of UvrB"/>
    <property type="match status" value="1"/>
</dbReference>
<dbReference type="Pfam" id="PF01541">
    <property type="entry name" value="GIY-YIG"/>
    <property type="match status" value="1"/>
</dbReference>
<comment type="subunit">
    <text evidence="7">Interacts with UvrB in an incision complex.</text>
</comment>
<keyword evidence="1 7" id="KW-0963">Cytoplasm</keyword>
<gene>
    <name evidence="7 12" type="primary">uvrC</name>
    <name evidence="12" type="ORF">IAA84_00615</name>
</gene>
<dbReference type="PROSITE" id="PS50151">
    <property type="entry name" value="UVR"/>
    <property type="match status" value="1"/>
</dbReference>
<dbReference type="PANTHER" id="PTHR30562">
    <property type="entry name" value="UVRC/OXIDOREDUCTASE"/>
    <property type="match status" value="1"/>
</dbReference>
<reference evidence="12" key="2">
    <citation type="journal article" date="2021" name="PeerJ">
        <title>Extensive microbial diversity within the chicken gut microbiome revealed by metagenomics and culture.</title>
        <authorList>
            <person name="Gilroy R."/>
            <person name="Ravi A."/>
            <person name="Getino M."/>
            <person name="Pursley I."/>
            <person name="Horton D.L."/>
            <person name="Alikhan N.F."/>
            <person name="Baker D."/>
            <person name="Gharbi K."/>
            <person name="Hall N."/>
            <person name="Watson M."/>
            <person name="Adriaenssens E.M."/>
            <person name="Foster-Nyarko E."/>
            <person name="Jarju S."/>
            <person name="Secka A."/>
            <person name="Antonio M."/>
            <person name="Oren A."/>
            <person name="Chaudhuri R.R."/>
            <person name="La Ragione R."/>
            <person name="Hildebrand F."/>
            <person name="Pallen M.J."/>
        </authorList>
    </citation>
    <scope>NUCLEOTIDE SEQUENCE</scope>
    <source>
        <strain evidence="12">13766</strain>
    </source>
</reference>
<dbReference type="InterPro" id="IPR036876">
    <property type="entry name" value="UVR_dom_sf"/>
</dbReference>
<feature type="domain" description="GIY-YIG" evidence="10">
    <location>
        <begin position="14"/>
        <end position="92"/>
    </location>
</feature>
<dbReference type="Gene3D" id="1.10.150.20">
    <property type="entry name" value="5' to 3' exonuclease, C-terminal subdomain"/>
    <property type="match status" value="1"/>
</dbReference>
<comment type="similarity">
    <text evidence="7">Belongs to the UvrC family.</text>
</comment>
<dbReference type="Pfam" id="PF02151">
    <property type="entry name" value="UVR"/>
    <property type="match status" value="1"/>
</dbReference>
<dbReference type="GO" id="GO:0009432">
    <property type="term" value="P:SOS response"/>
    <property type="evidence" value="ECO:0007669"/>
    <property type="project" value="UniProtKB-UniRule"/>
</dbReference>